<dbReference type="CDD" id="cd16914">
    <property type="entry name" value="EcfT"/>
    <property type="match status" value="1"/>
</dbReference>
<dbReference type="PANTHER" id="PTHR34857">
    <property type="entry name" value="SLL0384 PROTEIN"/>
    <property type="match status" value="1"/>
</dbReference>
<evidence type="ECO:0000313" key="7">
    <source>
        <dbReference type="EMBL" id="MBK5896824.1"/>
    </source>
</evidence>
<keyword evidence="4 6" id="KW-1133">Transmembrane helix</keyword>
<dbReference type="Proteomes" id="UP000604730">
    <property type="component" value="Unassembled WGS sequence"/>
</dbReference>
<dbReference type="EMBL" id="JAEPRJ010000001">
    <property type="protein sequence ID" value="MBK5896824.1"/>
    <property type="molecule type" value="Genomic_DNA"/>
</dbReference>
<evidence type="ECO:0000256" key="6">
    <source>
        <dbReference type="SAM" id="Phobius"/>
    </source>
</evidence>
<keyword evidence="2" id="KW-1003">Cell membrane</keyword>
<comment type="subcellular location">
    <subcellularLocation>
        <location evidence="1">Membrane</location>
        <topology evidence="1">Multi-pass membrane protein</topology>
    </subcellularLocation>
</comment>
<reference evidence="7 8" key="1">
    <citation type="submission" date="2021-01" db="EMBL/GenBank/DDBJ databases">
        <title>Isolation and description of Catonella massiliensis sp. nov., a novel Catonella species, isolated from a stable periodontitis subject.</title>
        <authorList>
            <person name="Antezack A."/>
            <person name="Boxberger M."/>
            <person name="La Scola B."/>
            <person name="Monnet-Corti V."/>
        </authorList>
    </citation>
    <scope>NUCLEOTIDE SEQUENCE [LARGE SCALE GENOMIC DNA]</scope>
    <source>
        <strain evidence="7 8">Marseille-Q4567</strain>
    </source>
</reference>
<evidence type="ECO:0000256" key="1">
    <source>
        <dbReference type="ARBA" id="ARBA00004141"/>
    </source>
</evidence>
<evidence type="ECO:0000313" key="8">
    <source>
        <dbReference type="Proteomes" id="UP000604730"/>
    </source>
</evidence>
<evidence type="ECO:0000256" key="3">
    <source>
        <dbReference type="ARBA" id="ARBA00022692"/>
    </source>
</evidence>
<feature type="transmembrane region" description="Helical" evidence="6">
    <location>
        <begin position="115"/>
        <end position="133"/>
    </location>
</feature>
<comment type="caution">
    <text evidence="7">The sequence shown here is derived from an EMBL/GenBank/DDBJ whole genome shotgun (WGS) entry which is preliminary data.</text>
</comment>
<accession>A0ABS1IY54</accession>
<evidence type="ECO:0000256" key="5">
    <source>
        <dbReference type="ARBA" id="ARBA00023136"/>
    </source>
</evidence>
<dbReference type="InterPro" id="IPR003339">
    <property type="entry name" value="ABC/ECF_trnsptr_transmembrane"/>
</dbReference>
<gene>
    <name evidence="7" type="ORF">JJN12_03350</name>
</gene>
<evidence type="ECO:0000256" key="2">
    <source>
        <dbReference type="ARBA" id="ARBA00022475"/>
    </source>
</evidence>
<keyword evidence="3 6" id="KW-0812">Transmembrane</keyword>
<dbReference type="InterPro" id="IPR051611">
    <property type="entry name" value="ECF_transporter_component"/>
</dbReference>
<feature type="transmembrane region" description="Helical" evidence="6">
    <location>
        <begin position="73"/>
        <end position="103"/>
    </location>
</feature>
<dbReference type="PANTHER" id="PTHR34857:SF2">
    <property type="entry name" value="SLL0384 PROTEIN"/>
    <property type="match status" value="1"/>
</dbReference>
<feature type="transmembrane region" description="Helical" evidence="6">
    <location>
        <begin position="258"/>
        <end position="276"/>
    </location>
</feature>
<feature type="transmembrane region" description="Helical" evidence="6">
    <location>
        <begin position="145"/>
        <end position="165"/>
    </location>
</feature>
<name>A0ABS1IY54_9FIRM</name>
<dbReference type="Pfam" id="PF02361">
    <property type="entry name" value="CbiQ"/>
    <property type="match status" value="1"/>
</dbReference>
<evidence type="ECO:0000256" key="4">
    <source>
        <dbReference type="ARBA" id="ARBA00022989"/>
    </source>
</evidence>
<dbReference type="RefSeq" id="WP_208428369.1">
    <property type="nucleotide sequence ID" value="NZ_JAEPRJ010000001.1"/>
</dbReference>
<keyword evidence="5 6" id="KW-0472">Membrane</keyword>
<sequence length="277" mass="32203">MKEDLFKQETYKEEEFYLPLFLKKNECSDFEFKKSSMFLGKNLNTLSKMLDKIRFTRNEASEKNSPYIRLLEFMILTIVISLSKNLIFLWITSLFFLSKLALFKGSTIISVVKRLFILCLLSFVFILPGVIFANNVNPSLFLFRVGVNLLNLSIFSASTPFPSLVKALRQLGMPMLFVQTMDICYKYIYVLGNVTVSIIEAVKLRCIGMKEDKRLVGAIIGQLYLSTDRYTRELYEAMVLRGYNLNNLRKKRLSFNRYDLLSVLRTVVLLMIFIVLK</sequence>
<keyword evidence="8" id="KW-1185">Reference proteome</keyword>
<proteinExistence type="predicted"/>
<protein>
    <submittedName>
        <fullName evidence="7">Energy-coupling factor transporter transmembrane protein EcfT</fullName>
    </submittedName>
</protein>
<organism evidence="7 8">
    <name type="scientific">Catonella massiliensis</name>
    <dbReference type="NCBI Taxonomy" id="2799636"/>
    <lineage>
        <taxon>Bacteria</taxon>
        <taxon>Bacillati</taxon>
        <taxon>Bacillota</taxon>
        <taxon>Clostridia</taxon>
        <taxon>Lachnospirales</taxon>
        <taxon>Lachnospiraceae</taxon>
        <taxon>Catonella</taxon>
    </lineage>
</organism>